<feature type="region of interest" description="Disordered" evidence="1">
    <location>
        <begin position="123"/>
        <end position="147"/>
    </location>
</feature>
<proteinExistence type="predicted"/>
<dbReference type="EMBL" id="JAAARO010000007">
    <property type="protein sequence ID" value="KAF5745552.1"/>
    <property type="molecule type" value="Genomic_DNA"/>
</dbReference>
<dbReference type="Proteomes" id="UP000593562">
    <property type="component" value="Unassembled WGS sequence"/>
</dbReference>
<gene>
    <name evidence="2" type="ORF">HS088_TW07G01144</name>
</gene>
<feature type="compositionally biased region" description="Polar residues" evidence="1">
    <location>
        <begin position="125"/>
        <end position="147"/>
    </location>
</feature>
<evidence type="ECO:0000256" key="1">
    <source>
        <dbReference type="SAM" id="MobiDB-lite"/>
    </source>
</evidence>
<evidence type="ECO:0000313" key="3">
    <source>
        <dbReference type="Proteomes" id="UP000593562"/>
    </source>
</evidence>
<evidence type="ECO:0000313" key="2">
    <source>
        <dbReference type="EMBL" id="KAF5745552.1"/>
    </source>
</evidence>
<protein>
    <submittedName>
        <fullName evidence="2">Uncharacterized protein</fullName>
    </submittedName>
</protein>
<reference evidence="2 3" key="1">
    <citation type="journal article" date="2020" name="Nat. Commun.">
        <title>Genome of Tripterygium wilfordii and identification of cytochrome P450 involved in triptolide biosynthesis.</title>
        <authorList>
            <person name="Tu L."/>
            <person name="Su P."/>
            <person name="Zhang Z."/>
            <person name="Gao L."/>
            <person name="Wang J."/>
            <person name="Hu T."/>
            <person name="Zhou J."/>
            <person name="Zhang Y."/>
            <person name="Zhao Y."/>
            <person name="Liu Y."/>
            <person name="Song Y."/>
            <person name="Tong Y."/>
            <person name="Lu Y."/>
            <person name="Yang J."/>
            <person name="Xu C."/>
            <person name="Jia M."/>
            <person name="Peters R.J."/>
            <person name="Huang L."/>
            <person name="Gao W."/>
        </authorList>
    </citation>
    <scope>NUCLEOTIDE SEQUENCE [LARGE SCALE GENOMIC DNA]</scope>
    <source>
        <strain evidence="3">cv. XIE 37</strain>
        <tissue evidence="2">Leaf</tissue>
    </source>
</reference>
<keyword evidence="3" id="KW-1185">Reference proteome</keyword>
<accession>A0A7J7DGT2</accession>
<comment type="caution">
    <text evidence="2">The sequence shown here is derived from an EMBL/GenBank/DDBJ whole genome shotgun (WGS) entry which is preliminary data.</text>
</comment>
<dbReference type="InParanoid" id="A0A7J7DGT2"/>
<dbReference type="AlphaFoldDB" id="A0A7J7DGT2"/>
<sequence>MMRNFDVHSQSGPIYSTWKEKRINKTKLTAKILMYLQSIRQRVDERVFFPETSGTTRSSQDYNCTNSSHGRYYCQPQLQNTDDNNTKPQQHFFVLGNDFRSIKIEKENETQKPLRHFFEEWPPKSTDSWLDLASTSSRLGNDQLKPQ</sequence>
<organism evidence="2 3">
    <name type="scientific">Tripterygium wilfordii</name>
    <name type="common">Thunder God vine</name>
    <dbReference type="NCBI Taxonomy" id="458696"/>
    <lineage>
        <taxon>Eukaryota</taxon>
        <taxon>Viridiplantae</taxon>
        <taxon>Streptophyta</taxon>
        <taxon>Embryophyta</taxon>
        <taxon>Tracheophyta</taxon>
        <taxon>Spermatophyta</taxon>
        <taxon>Magnoliopsida</taxon>
        <taxon>eudicotyledons</taxon>
        <taxon>Gunneridae</taxon>
        <taxon>Pentapetalae</taxon>
        <taxon>rosids</taxon>
        <taxon>fabids</taxon>
        <taxon>Celastrales</taxon>
        <taxon>Celastraceae</taxon>
        <taxon>Tripterygium</taxon>
    </lineage>
</organism>
<name>A0A7J7DGT2_TRIWF</name>